<reference evidence="3" key="2">
    <citation type="submission" date="2013-12" db="EMBL/GenBank/DDBJ databases">
        <authorList>
            <person name="Yu Y."/>
            <person name="Lee S."/>
            <person name="de Baynast K."/>
            <person name="Wissotski M."/>
            <person name="Liu L."/>
            <person name="Talag J."/>
            <person name="Goicoechea J."/>
            <person name="Angelova A."/>
            <person name="Jetty R."/>
            <person name="Kudrna D."/>
            <person name="Golser W."/>
            <person name="Rivera L."/>
            <person name="Zhang J."/>
            <person name="Wing R."/>
        </authorList>
    </citation>
    <scope>NUCLEOTIDE SEQUENCE</scope>
</reference>
<dbReference type="AlphaFoldDB" id="A0A0D9VYC0"/>
<dbReference type="Pfam" id="PF22932">
    <property type="entry name" value="Ubiq_DUF_assoc"/>
    <property type="match status" value="1"/>
</dbReference>
<dbReference type="Proteomes" id="UP000032180">
    <property type="component" value="Chromosome 3"/>
</dbReference>
<keyword evidence="3" id="KW-1185">Reference proteome</keyword>
<dbReference type="HOGENOM" id="CLU_1404300_0_0_1"/>
<feature type="domain" description="DUF569" evidence="1">
    <location>
        <begin position="122"/>
        <end position="192"/>
    </location>
</feature>
<accession>A0A0D9VYC0</accession>
<dbReference type="EnsemblPlants" id="LPERR03G26890.6">
    <property type="protein sequence ID" value="LPERR03G26890.6"/>
    <property type="gene ID" value="LPERR03G26890"/>
</dbReference>
<dbReference type="Gramene" id="LPERR03G26890.6">
    <property type="protein sequence ID" value="LPERR03G26890.6"/>
    <property type="gene ID" value="LPERR03G26890"/>
</dbReference>
<evidence type="ECO:0000259" key="1">
    <source>
        <dbReference type="Pfam" id="PF22932"/>
    </source>
</evidence>
<proteinExistence type="predicted"/>
<dbReference type="InterPro" id="IPR054726">
    <property type="entry name" value="Ubiq_DUF569-assoc"/>
</dbReference>
<reference evidence="2" key="3">
    <citation type="submission" date="2015-04" db="UniProtKB">
        <authorList>
            <consortium name="EnsemblPlants"/>
        </authorList>
    </citation>
    <scope>IDENTIFICATION</scope>
</reference>
<protein>
    <recommendedName>
        <fullName evidence="1">DUF569 domain-containing protein</fullName>
    </recommendedName>
</protein>
<evidence type="ECO:0000313" key="3">
    <source>
        <dbReference type="Proteomes" id="UP000032180"/>
    </source>
</evidence>
<reference evidence="2 3" key="1">
    <citation type="submission" date="2012-08" db="EMBL/GenBank/DDBJ databases">
        <title>Oryza genome evolution.</title>
        <authorList>
            <person name="Wing R.A."/>
        </authorList>
    </citation>
    <scope>NUCLEOTIDE SEQUENCE</scope>
</reference>
<organism evidence="2 3">
    <name type="scientific">Leersia perrieri</name>
    <dbReference type="NCBI Taxonomy" id="77586"/>
    <lineage>
        <taxon>Eukaryota</taxon>
        <taxon>Viridiplantae</taxon>
        <taxon>Streptophyta</taxon>
        <taxon>Embryophyta</taxon>
        <taxon>Tracheophyta</taxon>
        <taxon>Spermatophyta</taxon>
        <taxon>Magnoliopsida</taxon>
        <taxon>Liliopsida</taxon>
        <taxon>Poales</taxon>
        <taxon>Poaceae</taxon>
        <taxon>BOP clade</taxon>
        <taxon>Oryzoideae</taxon>
        <taxon>Oryzeae</taxon>
        <taxon>Oryzinae</taxon>
        <taxon>Leersia</taxon>
    </lineage>
</organism>
<name>A0A0D9VYC0_9ORYZ</name>
<dbReference type="PANTHER" id="PTHR31205:SF4">
    <property type="entry name" value="DUF569 DOMAIN-CONTAINING PROTEIN"/>
    <property type="match status" value="1"/>
</dbReference>
<dbReference type="PANTHER" id="PTHR31205">
    <property type="entry name" value="ACTIN CROSS-LINKING PROTEIN (DUF569)"/>
    <property type="match status" value="1"/>
</dbReference>
<evidence type="ECO:0000313" key="2">
    <source>
        <dbReference type="EnsemblPlants" id="LPERR03G26890.6"/>
    </source>
</evidence>
<sequence length="222" mass="25152">MPLVSISSGRLFDTVQETHAMWRTFQRFDGDSDVLLLNEISPTGLVRALRANGRYSRWHRRVSQQPIDRYEPRFSSMMVWEVQVIPMSVQRPPYQLRNAARCLCFGQRRQGTGRIQVSVRVANHEGNYNDPREATFSLPGTGRSLIELERRFGCFNNDQPVSIFIRAGTHGQLFPLLTDLPSGLGNFKLVVFRAGTPGEKLRTELPPSSLLHTIILLSEIGS</sequence>